<evidence type="ECO:0000256" key="1">
    <source>
        <dbReference type="ARBA" id="ARBA00006139"/>
    </source>
</evidence>
<dbReference type="Pfam" id="PF01252">
    <property type="entry name" value="Peptidase_A8"/>
    <property type="match status" value="1"/>
</dbReference>
<dbReference type="GO" id="GO:0004190">
    <property type="term" value="F:aspartic-type endopeptidase activity"/>
    <property type="evidence" value="ECO:0007669"/>
    <property type="project" value="UniProtKB-UniRule"/>
</dbReference>
<feature type="transmembrane region" description="Helical" evidence="9">
    <location>
        <begin position="73"/>
        <end position="94"/>
    </location>
</feature>
<evidence type="ECO:0000256" key="2">
    <source>
        <dbReference type="ARBA" id="ARBA00022475"/>
    </source>
</evidence>
<dbReference type="EMBL" id="ABCS01000025">
    <property type="protein sequence ID" value="EDM78906.1"/>
    <property type="molecule type" value="Genomic_DNA"/>
</dbReference>
<dbReference type="eggNOG" id="COG0597">
    <property type="taxonomic scope" value="Bacteria"/>
</dbReference>
<dbReference type="HAMAP" id="MF_00161">
    <property type="entry name" value="LspA"/>
    <property type="match status" value="1"/>
</dbReference>
<evidence type="ECO:0000256" key="6">
    <source>
        <dbReference type="ARBA" id="ARBA00022801"/>
    </source>
</evidence>
<comment type="similarity">
    <text evidence="1 9 10">Belongs to the peptidase A8 family.</text>
</comment>
<keyword evidence="5 9" id="KW-0064">Aspartyl protease</keyword>
<evidence type="ECO:0000256" key="7">
    <source>
        <dbReference type="ARBA" id="ARBA00022989"/>
    </source>
</evidence>
<comment type="caution">
    <text evidence="9">Lacks conserved residue(s) required for the propagation of feature annotation.</text>
</comment>
<dbReference type="GO" id="GO:0006508">
    <property type="term" value="P:proteolysis"/>
    <property type="evidence" value="ECO:0007669"/>
    <property type="project" value="UniProtKB-KW"/>
</dbReference>
<dbReference type="GO" id="GO:0005886">
    <property type="term" value="C:plasma membrane"/>
    <property type="evidence" value="ECO:0007669"/>
    <property type="project" value="UniProtKB-SubCell"/>
</dbReference>
<dbReference type="OrthoDB" id="9810259at2"/>
<keyword evidence="4 9" id="KW-0812">Transmembrane</keyword>
<sequence>MPSSNAEAEARRGWWWGPTAVASLCLLADQLSKQWAWTRLRGQPPLVLRPQALELDYAFNTGSAFSLLADSPMARPVLIALSLVTAAAMVALIRRLQIQHAAGTRGALVGALGLALVLGGALGNLVDRLVRVDDVPVLIAKELPWWIVRDHPLRLAEATLHGRPHVAVPHRGVVDFIVVYLSPTLKWPSFNVADLGIVAGLAVFALSLALRRRQQN</sequence>
<dbReference type="RefSeq" id="WP_006971962.1">
    <property type="nucleotide sequence ID" value="NZ_ABCS01000025.1"/>
</dbReference>
<accession>A6G5G3</accession>
<keyword evidence="3 9" id="KW-0645">Protease</keyword>
<gene>
    <name evidence="9" type="primary">lspA</name>
    <name evidence="11" type="ORF">PPSIR1_03518</name>
</gene>
<keyword evidence="12" id="KW-1185">Reference proteome</keyword>
<evidence type="ECO:0000256" key="10">
    <source>
        <dbReference type="RuleBase" id="RU004181"/>
    </source>
</evidence>
<keyword evidence="6 9" id="KW-0378">Hydrolase</keyword>
<organism evidence="11 12">
    <name type="scientific">Plesiocystis pacifica SIR-1</name>
    <dbReference type="NCBI Taxonomy" id="391625"/>
    <lineage>
        <taxon>Bacteria</taxon>
        <taxon>Pseudomonadati</taxon>
        <taxon>Myxococcota</taxon>
        <taxon>Polyangia</taxon>
        <taxon>Nannocystales</taxon>
        <taxon>Nannocystaceae</taxon>
        <taxon>Plesiocystis</taxon>
    </lineage>
</organism>
<feature type="active site" evidence="9">
    <location>
        <position position="175"/>
    </location>
</feature>
<dbReference type="EC" id="3.4.23.36" evidence="9"/>
<comment type="catalytic activity">
    <reaction evidence="9">
        <text>Release of signal peptides from bacterial membrane prolipoproteins. Hydrolyzes -Xaa-Yaa-Zaa-|-(S,diacylglyceryl)Cys-, in which Xaa is hydrophobic (preferably Leu), and Yaa (Ala or Ser) and Zaa (Gly or Ala) have small, neutral side chains.</text>
        <dbReference type="EC" id="3.4.23.36"/>
    </reaction>
</comment>
<protein>
    <recommendedName>
        <fullName evidence="9">Lipoprotein signal peptidase</fullName>
        <ecNumber evidence="9">3.4.23.36</ecNumber>
    </recommendedName>
    <alternativeName>
        <fullName evidence="9">Prolipoprotein signal peptidase</fullName>
    </alternativeName>
    <alternativeName>
        <fullName evidence="9">Signal peptidase II</fullName>
        <shortName evidence="9">SPase II</shortName>
    </alternativeName>
</protein>
<evidence type="ECO:0000256" key="8">
    <source>
        <dbReference type="ARBA" id="ARBA00023136"/>
    </source>
</evidence>
<dbReference type="InterPro" id="IPR001872">
    <property type="entry name" value="Peptidase_A8"/>
</dbReference>
<dbReference type="PANTHER" id="PTHR33695:SF1">
    <property type="entry name" value="LIPOPROTEIN SIGNAL PEPTIDASE"/>
    <property type="match status" value="1"/>
</dbReference>
<comment type="subcellular location">
    <subcellularLocation>
        <location evidence="9">Cell membrane</location>
        <topology evidence="9">Multi-pass membrane protein</topology>
    </subcellularLocation>
</comment>
<dbReference type="PROSITE" id="PS00855">
    <property type="entry name" value="SPASE_II"/>
    <property type="match status" value="1"/>
</dbReference>
<proteinExistence type="inferred from homology"/>
<evidence type="ECO:0000256" key="4">
    <source>
        <dbReference type="ARBA" id="ARBA00022692"/>
    </source>
</evidence>
<reference evidence="11 12" key="1">
    <citation type="submission" date="2007-06" db="EMBL/GenBank/DDBJ databases">
        <authorList>
            <person name="Shimkets L."/>
            <person name="Ferriera S."/>
            <person name="Johnson J."/>
            <person name="Kravitz S."/>
            <person name="Beeson K."/>
            <person name="Sutton G."/>
            <person name="Rogers Y.-H."/>
            <person name="Friedman R."/>
            <person name="Frazier M."/>
            <person name="Venter J.C."/>
        </authorList>
    </citation>
    <scope>NUCLEOTIDE SEQUENCE [LARGE SCALE GENOMIC DNA]</scope>
    <source>
        <strain evidence="11 12">SIR-1</strain>
    </source>
</reference>
<keyword evidence="11" id="KW-0449">Lipoprotein</keyword>
<evidence type="ECO:0000256" key="3">
    <source>
        <dbReference type="ARBA" id="ARBA00022670"/>
    </source>
</evidence>
<name>A6G5G3_9BACT</name>
<keyword evidence="8 9" id="KW-0472">Membrane</keyword>
<evidence type="ECO:0000256" key="9">
    <source>
        <dbReference type="HAMAP-Rule" id="MF_00161"/>
    </source>
</evidence>
<comment type="pathway">
    <text evidence="9">Protein modification; lipoprotein biosynthesis (signal peptide cleavage).</text>
</comment>
<evidence type="ECO:0000256" key="5">
    <source>
        <dbReference type="ARBA" id="ARBA00022750"/>
    </source>
</evidence>
<comment type="caution">
    <text evidence="11">The sequence shown here is derived from an EMBL/GenBank/DDBJ whole genome shotgun (WGS) entry which is preliminary data.</text>
</comment>
<feature type="transmembrane region" description="Helical" evidence="9">
    <location>
        <begin position="190"/>
        <end position="210"/>
    </location>
</feature>
<keyword evidence="7 9" id="KW-1133">Transmembrane helix</keyword>
<dbReference type="UniPathway" id="UPA00665"/>
<dbReference type="PANTHER" id="PTHR33695">
    <property type="entry name" value="LIPOPROTEIN SIGNAL PEPTIDASE"/>
    <property type="match status" value="1"/>
</dbReference>
<comment type="function">
    <text evidence="9">This protein specifically catalyzes the removal of signal peptides from prolipoproteins.</text>
</comment>
<keyword evidence="2 9" id="KW-1003">Cell membrane</keyword>
<dbReference type="Proteomes" id="UP000005801">
    <property type="component" value="Unassembled WGS sequence"/>
</dbReference>
<feature type="transmembrane region" description="Helical" evidence="9">
    <location>
        <begin position="106"/>
        <end position="126"/>
    </location>
</feature>
<feature type="active site" evidence="9">
    <location>
        <position position="194"/>
    </location>
</feature>
<evidence type="ECO:0000313" key="11">
    <source>
        <dbReference type="EMBL" id="EDM78906.1"/>
    </source>
</evidence>
<dbReference type="AlphaFoldDB" id="A6G5G3"/>
<dbReference type="PRINTS" id="PR00781">
    <property type="entry name" value="LIPOSIGPTASE"/>
</dbReference>
<evidence type="ECO:0000313" key="12">
    <source>
        <dbReference type="Proteomes" id="UP000005801"/>
    </source>
</evidence>
<dbReference type="STRING" id="391625.PPSIR1_03518"/>